<evidence type="ECO:0000313" key="2">
    <source>
        <dbReference type="Proteomes" id="UP001244297"/>
    </source>
</evidence>
<gene>
    <name evidence="1" type="ORF">QWZ18_19980</name>
</gene>
<name>A0ABT8AT31_9HYPH</name>
<keyword evidence="2" id="KW-1185">Reference proteome</keyword>
<reference evidence="2" key="1">
    <citation type="journal article" date="2019" name="Int. J. Syst. Evol. Microbiol.">
        <title>The Global Catalogue of Microorganisms (GCM) 10K type strain sequencing project: providing services to taxonomists for standard genome sequencing and annotation.</title>
        <authorList>
            <consortium name="The Broad Institute Genomics Platform"/>
            <consortium name="The Broad Institute Genome Sequencing Center for Infectious Disease"/>
            <person name="Wu L."/>
            <person name="Ma J."/>
        </authorList>
    </citation>
    <scope>NUCLEOTIDE SEQUENCE [LARGE SCALE GENOMIC DNA]</scope>
    <source>
        <strain evidence="2">CECT 7806</strain>
    </source>
</reference>
<accession>A0ABT8AT31</accession>
<organism evidence="1 2">
    <name type="scientific">Methylobacterium longum</name>
    <dbReference type="NCBI Taxonomy" id="767694"/>
    <lineage>
        <taxon>Bacteria</taxon>
        <taxon>Pseudomonadati</taxon>
        <taxon>Pseudomonadota</taxon>
        <taxon>Alphaproteobacteria</taxon>
        <taxon>Hyphomicrobiales</taxon>
        <taxon>Methylobacteriaceae</taxon>
        <taxon>Methylobacterium</taxon>
    </lineage>
</organism>
<sequence length="83" mass="9296">MHAQPSSASDPERLALTESALTAADSLWRAEMRRTYGPDGVLIYAFAPEGQGDLGTPLRRTYEARRVAVALWRHERQRPARCS</sequence>
<dbReference type="RefSeq" id="WP_238285986.1">
    <property type="nucleotide sequence ID" value="NZ_BPQS01000004.1"/>
</dbReference>
<evidence type="ECO:0000313" key="1">
    <source>
        <dbReference type="EMBL" id="MDN3572895.1"/>
    </source>
</evidence>
<protein>
    <submittedName>
        <fullName evidence="1">Uncharacterized protein</fullName>
    </submittedName>
</protein>
<proteinExistence type="predicted"/>
<comment type="caution">
    <text evidence="1">The sequence shown here is derived from an EMBL/GenBank/DDBJ whole genome shotgun (WGS) entry which is preliminary data.</text>
</comment>
<dbReference type="Proteomes" id="UP001244297">
    <property type="component" value="Unassembled WGS sequence"/>
</dbReference>
<dbReference type="EMBL" id="JAUFPT010000062">
    <property type="protein sequence ID" value="MDN3572895.1"/>
    <property type="molecule type" value="Genomic_DNA"/>
</dbReference>